<dbReference type="HOGENOM" id="CLU_139556_0_0_2"/>
<keyword evidence="1" id="KW-0812">Transmembrane</keyword>
<dbReference type="EMBL" id="CP003316">
    <property type="protein sequence ID" value="AFA40398.1"/>
    <property type="molecule type" value="Genomic_DNA"/>
</dbReference>
<sequence length="142" mass="14963">MPAKTRGMTSLEIAIIVAIVLIIAVAVGWYLYTTFVASTTGQPRLNIVSAEFSASDKELNITLVNPGPVDVQLSHVELAGKTYPISSCMSGEQTIQNNVIKLGQNATCTASIDLTLTPGTMVPGRVILSGGQSFPFNAIVKP</sequence>
<dbReference type="Proteomes" id="UP000009062">
    <property type="component" value="Chromosome"/>
</dbReference>
<dbReference type="KEGG" id="pog:Pogu_2371"/>
<gene>
    <name evidence="2" type="ordered locus">Pogu_2371</name>
</gene>
<keyword evidence="3" id="KW-1185">Reference proteome</keyword>
<feature type="transmembrane region" description="Helical" evidence="1">
    <location>
        <begin position="12"/>
        <end position="32"/>
    </location>
</feature>
<dbReference type="STRING" id="698757.Pogu_2371"/>
<keyword evidence="1" id="KW-0472">Membrane</keyword>
<evidence type="ECO:0000313" key="2">
    <source>
        <dbReference type="EMBL" id="AFA40398.1"/>
    </source>
</evidence>
<reference evidence="2 3" key="1">
    <citation type="journal article" date="2012" name="Stand. Genomic Sci.">
        <title>Complete genome sequence of Pyrobaculum oguniense.</title>
        <authorList>
            <person name="Bernick D.L."/>
            <person name="Karplus K."/>
            <person name="Lui L.M."/>
            <person name="Coker J.K."/>
            <person name="Murphy J.N."/>
            <person name="Chan P.P."/>
            <person name="Cozen A.E."/>
            <person name="Lowe T.M."/>
        </authorList>
    </citation>
    <scope>NUCLEOTIDE SEQUENCE [LARGE SCALE GENOMIC DNA]</scope>
    <source>
        <strain evidence="2 3">TE7</strain>
    </source>
</reference>
<protein>
    <submittedName>
        <fullName evidence="2">Class III signal peptide</fullName>
    </submittedName>
</protein>
<evidence type="ECO:0000313" key="3">
    <source>
        <dbReference type="Proteomes" id="UP000009062"/>
    </source>
</evidence>
<proteinExistence type="predicted"/>
<accession>H6QBP7</accession>
<dbReference type="AlphaFoldDB" id="H6QBP7"/>
<name>H6QBP7_PYROT</name>
<organism evidence="2 3">
    <name type="scientific">Pyrobaculum oguniense (strain DSM 13380 / JCM 10595 / TE7)</name>
    <dbReference type="NCBI Taxonomy" id="698757"/>
    <lineage>
        <taxon>Archaea</taxon>
        <taxon>Thermoproteota</taxon>
        <taxon>Thermoprotei</taxon>
        <taxon>Thermoproteales</taxon>
        <taxon>Thermoproteaceae</taxon>
        <taxon>Pyrobaculum</taxon>
    </lineage>
</organism>
<keyword evidence="1" id="KW-1133">Transmembrane helix</keyword>
<dbReference type="eggNOG" id="arCOG03739">
    <property type="taxonomic scope" value="Archaea"/>
</dbReference>
<evidence type="ECO:0000256" key="1">
    <source>
        <dbReference type="SAM" id="Phobius"/>
    </source>
</evidence>